<name>A0ABQ8UW23_9EUKA</name>
<evidence type="ECO:0000313" key="2">
    <source>
        <dbReference type="EMBL" id="KAJ4462633.1"/>
    </source>
</evidence>
<keyword evidence="3" id="KW-1185">Reference proteome</keyword>
<evidence type="ECO:0000313" key="3">
    <source>
        <dbReference type="Proteomes" id="UP001141327"/>
    </source>
</evidence>
<feature type="region of interest" description="Disordered" evidence="1">
    <location>
        <begin position="218"/>
        <end position="252"/>
    </location>
</feature>
<dbReference type="Proteomes" id="UP001141327">
    <property type="component" value="Unassembled WGS sequence"/>
</dbReference>
<feature type="compositionally biased region" description="Low complexity" evidence="1">
    <location>
        <begin position="1"/>
        <end position="25"/>
    </location>
</feature>
<feature type="compositionally biased region" description="Low complexity" evidence="1">
    <location>
        <begin position="234"/>
        <end position="245"/>
    </location>
</feature>
<comment type="caution">
    <text evidence="2">The sequence shown here is derived from an EMBL/GenBank/DDBJ whole genome shotgun (WGS) entry which is preliminary data.</text>
</comment>
<organism evidence="2 3">
    <name type="scientific">Paratrimastix pyriformis</name>
    <dbReference type="NCBI Taxonomy" id="342808"/>
    <lineage>
        <taxon>Eukaryota</taxon>
        <taxon>Metamonada</taxon>
        <taxon>Preaxostyla</taxon>
        <taxon>Paratrimastigidae</taxon>
        <taxon>Paratrimastix</taxon>
    </lineage>
</organism>
<feature type="compositionally biased region" description="Low complexity" evidence="1">
    <location>
        <begin position="66"/>
        <end position="77"/>
    </location>
</feature>
<sequence length="445" mass="48568">MSAPARQPQPAKQPQQTQPPIQNRPASKPATPAQMESNLAEYRRRMADRYSEQHQEAESTPHHSLPPAATSTAFAPVVAPPPPPTIPHQLYPILPPAHPPGAESSTTVLPGPAQQYMDQLRSDEEFARRLAREDDELRRRQEEHRPDTSKDEEYARKLQAELDQADVPPPPPPPMINDQPEAPLSPAYLHADEYGSQSETREQDLGDGARMVTTTTHRPGFVSSTTTEIHPGGSFYSSITSSSSSRLDDVPPVAPRRSPMPPMPQYVAPSVPAPAGEAQQPMGVWPLRSLRQMMDLLGQDFDDPEMSAQLASRLHPMRAYGGPFEGIQGGALPRYDEMRGGRDGMTLGSMDLMGGMPMMVPMMALLGGMGGMGGGVQPSYEPIHICPPVCWSPSQDLIRLGDRIGPAVPQNASREEIEQLPTTKFHPGSLPKDKATQDLRDRSPG</sequence>
<feature type="region of interest" description="Disordered" evidence="1">
    <location>
        <begin position="1"/>
        <end position="183"/>
    </location>
</feature>
<accession>A0ABQ8UW23</accession>
<feature type="region of interest" description="Disordered" evidence="1">
    <location>
        <begin position="405"/>
        <end position="445"/>
    </location>
</feature>
<feature type="compositionally biased region" description="Polar residues" evidence="1">
    <location>
        <begin position="218"/>
        <end position="228"/>
    </location>
</feature>
<feature type="compositionally biased region" description="Basic and acidic residues" evidence="1">
    <location>
        <begin position="431"/>
        <end position="445"/>
    </location>
</feature>
<protein>
    <submittedName>
        <fullName evidence="2">Uncharacterized protein</fullName>
    </submittedName>
</protein>
<feature type="compositionally biased region" description="Basic and acidic residues" evidence="1">
    <location>
        <begin position="41"/>
        <end position="61"/>
    </location>
</feature>
<gene>
    <name evidence="2" type="ORF">PAPYR_628</name>
</gene>
<proteinExistence type="predicted"/>
<reference evidence="2" key="1">
    <citation type="journal article" date="2022" name="bioRxiv">
        <title>Genomics of Preaxostyla Flagellates Illuminates Evolutionary Transitions and the Path Towards Mitochondrial Loss.</title>
        <authorList>
            <person name="Novak L.V.F."/>
            <person name="Treitli S.C."/>
            <person name="Pyrih J."/>
            <person name="Halakuc P."/>
            <person name="Pipaliya S.V."/>
            <person name="Vacek V."/>
            <person name="Brzon O."/>
            <person name="Soukal P."/>
            <person name="Eme L."/>
            <person name="Dacks J.B."/>
            <person name="Karnkowska A."/>
            <person name="Elias M."/>
            <person name="Hampl V."/>
        </authorList>
    </citation>
    <scope>NUCLEOTIDE SEQUENCE</scope>
    <source>
        <strain evidence="2">RCP-MX</strain>
    </source>
</reference>
<feature type="compositionally biased region" description="Basic and acidic residues" evidence="1">
    <location>
        <begin position="120"/>
        <end position="160"/>
    </location>
</feature>
<dbReference type="EMBL" id="JAPMOS010000002">
    <property type="protein sequence ID" value="KAJ4462633.1"/>
    <property type="molecule type" value="Genomic_DNA"/>
</dbReference>
<evidence type="ECO:0000256" key="1">
    <source>
        <dbReference type="SAM" id="MobiDB-lite"/>
    </source>
</evidence>